<keyword evidence="2" id="KW-0732">Signal</keyword>
<protein>
    <recommendedName>
        <fullName evidence="5">DUF4198 domain-containing protein</fullName>
    </recommendedName>
</protein>
<comment type="caution">
    <text evidence="3">The sequence shown here is derived from an EMBL/GenBank/DDBJ whole genome shotgun (WGS) entry which is preliminary data.</text>
</comment>
<name>A0A937KCP2_9BACT</name>
<dbReference type="AlphaFoldDB" id="A0A937KCP2"/>
<dbReference type="RefSeq" id="WP_202857277.1">
    <property type="nucleotide sequence ID" value="NZ_JAEUGD010000053.1"/>
</dbReference>
<sequence>MTRKKIYSMLGVVQVSLALLLATCGYSPSFVHAHDIVSVSGDSDTSQELWINHPYYGKSEHRSGLPQYPPAEEDGDDDKTEEDTVESDACEHSSFEIHVLHIRLSLRLSTFRLIFMEYQASVPLYVLFHSWKNFLI</sequence>
<reference evidence="3" key="1">
    <citation type="submission" date="2021-01" db="EMBL/GenBank/DDBJ databases">
        <title>Fulvivirga kasyanovii gen. nov., sp nov., a novel member of the phylum Bacteroidetes isolated from seawater in a mussel farm.</title>
        <authorList>
            <person name="Zhao L.-H."/>
            <person name="Wang Z.-J."/>
        </authorList>
    </citation>
    <scope>NUCLEOTIDE SEQUENCE</scope>
    <source>
        <strain evidence="3">29W222</strain>
    </source>
</reference>
<proteinExistence type="predicted"/>
<evidence type="ECO:0000313" key="4">
    <source>
        <dbReference type="Proteomes" id="UP000614216"/>
    </source>
</evidence>
<feature type="region of interest" description="Disordered" evidence="1">
    <location>
        <begin position="56"/>
        <end position="89"/>
    </location>
</feature>
<evidence type="ECO:0000256" key="2">
    <source>
        <dbReference type="SAM" id="SignalP"/>
    </source>
</evidence>
<evidence type="ECO:0000313" key="3">
    <source>
        <dbReference type="EMBL" id="MBL6447737.1"/>
    </source>
</evidence>
<organism evidence="3 4">
    <name type="scientific">Fulvivirga marina</name>
    <dbReference type="NCBI Taxonomy" id="2494733"/>
    <lineage>
        <taxon>Bacteria</taxon>
        <taxon>Pseudomonadati</taxon>
        <taxon>Bacteroidota</taxon>
        <taxon>Cytophagia</taxon>
        <taxon>Cytophagales</taxon>
        <taxon>Fulvivirgaceae</taxon>
        <taxon>Fulvivirga</taxon>
    </lineage>
</organism>
<evidence type="ECO:0000256" key="1">
    <source>
        <dbReference type="SAM" id="MobiDB-lite"/>
    </source>
</evidence>
<accession>A0A937KCP2</accession>
<evidence type="ECO:0008006" key="5">
    <source>
        <dbReference type="Google" id="ProtNLM"/>
    </source>
</evidence>
<keyword evidence="4" id="KW-1185">Reference proteome</keyword>
<dbReference type="Proteomes" id="UP000614216">
    <property type="component" value="Unassembled WGS sequence"/>
</dbReference>
<feature type="compositionally biased region" description="Acidic residues" evidence="1">
    <location>
        <begin position="71"/>
        <end position="88"/>
    </location>
</feature>
<feature type="chain" id="PRO_5037527975" description="DUF4198 domain-containing protein" evidence="2">
    <location>
        <begin position="34"/>
        <end position="136"/>
    </location>
</feature>
<gene>
    <name evidence="3" type="ORF">JMN32_15570</name>
</gene>
<dbReference type="EMBL" id="JAEUGD010000053">
    <property type="protein sequence ID" value="MBL6447737.1"/>
    <property type="molecule type" value="Genomic_DNA"/>
</dbReference>
<feature type="signal peptide" evidence="2">
    <location>
        <begin position="1"/>
        <end position="33"/>
    </location>
</feature>